<dbReference type="PANTHER" id="PTHR35179">
    <property type="entry name" value="PROTEIN CBG02620"/>
    <property type="match status" value="1"/>
</dbReference>
<evidence type="ECO:0000313" key="2">
    <source>
        <dbReference type="EMBL" id="EJT76761.1"/>
    </source>
</evidence>
<dbReference type="HOGENOM" id="CLU_038858_0_0_1"/>
<feature type="compositionally biased region" description="Basic and acidic residues" evidence="1">
    <location>
        <begin position="313"/>
        <end position="322"/>
    </location>
</feature>
<evidence type="ECO:0000313" key="4">
    <source>
        <dbReference type="Proteomes" id="UP000006039"/>
    </source>
</evidence>
<gene>
    <name evidence="3" type="primary">20347134</name>
    <name evidence="2" type="ORF">GGTG_06676</name>
</gene>
<name>J3NZH8_GAET3</name>
<feature type="region of interest" description="Disordered" evidence="1">
    <location>
        <begin position="303"/>
        <end position="366"/>
    </location>
</feature>
<reference evidence="3" key="5">
    <citation type="submission" date="2018-04" db="UniProtKB">
        <authorList>
            <consortium name="EnsemblFungi"/>
        </authorList>
    </citation>
    <scope>IDENTIFICATION</scope>
    <source>
        <strain evidence="3">R3-111a-1</strain>
    </source>
</reference>
<dbReference type="EnsemblFungi" id="EJT76761">
    <property type="protein sequence ID" value="EJT76761"/>
    <property type="gene ID" value="GGTG_06676"/>
</dbReference>
<dbReference type="Proteomes" id="UP000006039">
    <property type="component" value="Unassembled WGS sequence"/>
</dbReference>
<feature type="compositionally biased region" description="Basic residues" evidence="1">
    <location>
        <begin position="352"/>
        <end position="361"/>
    </location>
</feature>
<reference evidence="3" key="4">
    <citation type="journal article" date="2015" name="G3 (Bethesda)">
        <title>Genome sequences of three phytopathogenic species of the Magnaporthaceae family of fungi.</title>
        <authorList>
            <person name="Okagaki L.H."/>
            <person name="Nunes C.C."/>
            <person name="Sailsbery J."/>
            <person name="Clay B."/>
            <person name="Brown D."/>
            <person name="John T."/>
            <person name="Oh Y."/>
            <person name="Young N."/>
            <person name="Fitzgerald M."/>
            <person name="Haas B.J."/>
            <person name="Zeng Q."/>
            <person name="Young S."/>
            <person name="Adiconis X."/>
            <person name="Fan L."/>
            <person name="Levin J.Z."/>
            <person name="Mitchell T.K."/>
            <person name="Okubara P.A."/>
            <person name="Farman M.L."/>
            <person name="Kohn L.M."/>
            <person name="Birren B."/>
            <person name="Ma L.-J."/>
            <person name="Dean R.A."/>
        </authorList>
    </citation>
    <scope>NUCLEOTIDE SEQUENCE</scope>
    <source>
        <strain evidence="3">R3-111a-1</strain>
    </source>
</reference>
<dbReference type="GeneID" id="20347134"/>
<dbReference type="PANTHER" id="PTHR35179:SF2">
    <property type="entry name" value="START DOMAIN-CONTAINING PROTEIN"/>
    <property type="match status" value="1"/>
</dbReference>
<dbReference type="AlphaFoldDB" id="J3NZH8"/>
<feature type="compositionally biased region" description="Polar residues" evidence="1">
    <location>
        <begin position="327"/>
        <end position="338"/>
    </location>
</feature>
<dbReference type="RefSeq" id="XP_009222761.1">
    <property type="nucleotide sequence ID" value="XM_009224497.1"/>
</dbReference>
<accession>J3NZH8</accession>
<reference evidence="4" key="1">
    <citation type="submission" date="2010-07" db="EMBL/GenBank/DDBJ databases">
        <title>The genome sequence of Gaeumannomyces graminis var. tritici strain R3-111a-1.</title>
        <authorList>
            <consortium name="The Broad Institute Genome Sequencing Platform"/>
            <person name="Ma L.-J."/>
            <person name="Dead R."/>
            <person name="Young S."/>
            <person name="Zeng Q."/>
            <person name="Koehrsen M."/>
            <person name="Alvarado L."/>
            <person name="Berlin A."/>
            <person name="Chapman S.B."/>
            <person name="Chen Z."/>
            <person name="Freedman E."/>
            <person name="Gellesch M."/>
            <person name="Goldberg J."/>
            <person name="Griggs A."/>
            <person name="Gujja S."/>
            <person name="Heilman E.R."/>
            <person name="Heiman D."/>
            <person name="Hepburn T."/>
            <person name="Howarth C."/>
            <person name="Jen D."/>
            <person name="Larson L."/>
            <person name="Mehta T."/>
            <person name="Neiman D."/>
            <person name="Pearson M."/>
            <person name="Roberts A."/>
            <person name="Saif S."/>
            <person name="Shea T."/>
            <person name="Shenoy N."/>
            <person name="Sisk P."/>
            <person name="Stolte C."/>
            <person name="Sykes S."/>
            <person name="Walk T."/>
            <person name="White J."/>
            <person name="Yandava C."/>
            <person name="Haas B."/>
            <person name="Nusbaum C."/>
            <person name="Birren B."/>
        </authorList>
    </citation>
    <scope>NUCLEOTIDE SEQUENCE [LARGE SCALE GENOMIC DNA]</scope>
    <source>
        <strain evidence="4">R3-111a-1</strain>
    </source>
</reference>
<evidence type="ECO:0000256" key="1">
    <source>
        <dbReference type="SAM" id="MobiDB-lite"/>
    </source>
</evidence>
<reference evidence="2" key="3">
    <citation type="submission" date="2010-09" db="EMBL/GenBank/DDBJ databases">
        <title>Annotation of Gaeumannomyces graminis var. tritici R3-111a-1.</title>
        <authorList>
            <consortium name="The Broad Institute Genome Sequencing Platform"/>
            <person name="Ma L.-J."/>
            <person name="Dead R."/>
            <person name="Young S.K."/>
            <person name="Zeng Q."/>
            <person name="Gargeya S."/>
            <person name="Fitzgerald M."/>
            <person name="Haas B."/>
            <person name="Abouelleil A."/>
            <person name="Alvarado L."/>
            <person name="Arachchi H.M."/>
            <person name="Berlin A."/>
            <person name="Brown A."/>
            <person name="Chapman S.B."/>
            <person name="Chen Z."/>
            <person name="Dunbar C."/>
            <person name="Freedman E."/>
            <person name="Gearin G."/>
            <person name="Gellesch M."/>
            <person name="Goldberg J."/>
            <person name="Griggs A."/>
            <person name="Gujja S."/>
            <person name="Heiman D."/>
            <person name="Howarth C."/>
            <person name="Larson L."/>
            <person name="Lui A."/>
            <person name="MacDonald P.J.P."/>
            <person name="Mehta T."/>
            <person name="Montmayeur A."/>
            <person name="Murphy C."/>
            <person name="Neiman D."/>
            <person name="Pearson M."/>
            <person name="Priest M."/>
            <person name="Roberts A."/>
            <person name="Saif S."/>
            <person name="Shea T."/>
            <person name="Shenoy N."/>
            <person name="Sisk P."/>
            <person name="Stolte C."/>
            <person name="Sykes S."/>
            <person name="Yandava C."/>
            <person name="Wortman J."/>
            <person name="Nusbaum C."/>
            <person name="Birren B."/>
        </authorList>
    </citation>
    <scope>NUCLEOTIDE SEQUENCE</scope>
    <source>
        <strain evidence="2">R3-111a-1</strain>
    </source>
</reference>
<dbReference type="eggNOG" id="ENOG502RJIJ">
    <property type="taxonomic scope" value="Eukaryota"/>
</dbReference>
<feature type="region of interest" description="Disordered" evidence="1">
    <location>
        <begin position="379"/>
        <end position="416"/>
    </location>
</feature>
<proteinExistence type="predicted"/>
<protein>
    <submittedName>
        <fullName evidence="2 3">Uncharacterized protein</fullName>
    </submittedName>
</protein>
<dbReference type="EMBL" id="GL385397">
    <property type="protein sequence ID" value="EJT76761.1"/>
    <property type="molecule type" value="Genomic_DNA"/>
</dbReference>
<evidence type="ECO:0000313" key="3">
    <source>
        <dbReference type="EnsemblFungi" id="EJT76761"/>
    </source>
</evidence>
<dbReference type="OrthoDB" id="420564at2759"/>
<dbReference type="VEuPathDB" id="FungiDB:GGTG_06676"/>
<dbReference type="STRING" id="644352.J3NZH8"/>
<organism evidence="2">
    <name type="scientific">Gaeumannomyces tritici (strain R3-111a-1)</name>
    <name type="common">Wheat and barley take-all root rot fungus</name>
    <name type="synonym">Gaeumannomyces graminis var. tritici</name>
    <dbReference type="NCBI Taxonomy" id="644352"/>
    <lineage>
        <taxon>Eukaryota</taxon>
        <taxon>Fungi</taxon>
        <taxon>Dikarya</taxon>
        <taxon>Ascomycota</taxon>
        <taxon>Pezizomycotina</taxon>
        <taxon>Sordariomycetes</taxon>
        <taxon>Sordariomycetidae</taxon>
        <taxon>Magnaporthales</taxon>
        <taxon>Magnaporthaceae</taxon>
        <taxon>Gaeumannomyces</taxon>
    </lineage>
</organism>
<reference evidence="2" key="2">
    <citation type="submission" date="2010-07" db="EMBL/GenBank/DDBJ databases">
        <authorList>
            <consortium name="The Broad Institute Genome Sequencing Platform"/>
            <consortium name="Broad Institute Genome Sequencing Center for Infectious Disease"/>
            <person name="Ma L.-J."/>
            <person name="Dead R."/>
            <person name="Young S."/>
            <person name="Zeng Q."/>
            <person name="Koehrsen M."/>
            <person name="Alvarado L."/>
            <person name="Berlin A."/>
            <person name="Chapman S.B."/>
            <person name="Chen Z."/>
            <person name="Freedman E."/>
            <person name="Gellesch M."/>
            <person name="Goldberg J."/>
            <person name="Griggs A."/>
            <person name="Gujja S."/>
            <person name="Heilman E.R."/>
            <person name="Heiman D."/>
            <person name="Hepburn T."/>
            <person name="Howarth C."/>
            <person name="Jen D."/>
            <person name="Larson L."/>
            <person name="Mehta T."/>
            <person name="Neiman D."/>
            <person name="Pearson M."/>
            <person name="Roberts A."/>
            <person name="Saif S."/>
            <person name="Shea T."/>
            <person name="Shenoy N."/>
            <person name="Sisk P."/>
            <person name="Stolte C."/>
            <person name="Sykes S."/>
            <person name="Walk T."/>
            <person name="White J."/>
            <person name="Yandava C."/>
            <person name="Haas B."/>
            <person name="Nusbaum C."/>
            <person name="Birren B."/>
        </authorList>
    </citation>
    <scope>NUCLEOTIDE SEQUENCE</scope>
    <source>
        <strain evidence="2">R3-111a-1</strain>
    </source>
</reference>
<keyword evidence="4" id="KW-1185">Reference proteome</keyword>
<sequence>MYFQQRKVGPERYKPCPRLCHGEECLKPPGECQLSHDGRVIAAFKAGRGRQRCDKGEDCWNAANYLCRYQHTLDEVFPEGPRLAKAMEDLDEISSINMGALSSQEDTHISDLKGLSSFSTLDKDDEVAIPGTPAFFNTPSTPIAIISDNKNGVLPELPKRTHSFDALVTSIEMMTDGSALRSSDVVASCGALRMILNFMRRSYQQPGTEMEKNPLDLNWLPHRFDLQWREPGTLYISPWANDPRFKRSWGKGRGFESETRKFDQSHPVLSRSSSHHQVVSYNLGGLRCVVQAEVDAYSCDCGHQSGGRPQEGPPHEPFELVRPRSAKSGSARRTSTPSPVIRPVASSNTGRGKGKGRRPGGRRSVPIIDFSLLNIDDAGDSESQSSLRSGPPSTPGSAAGQASRNSKLTVRKAGNTQPPIPISCLLEIKTRKEDSTITIESWAAQLYFSGRRQVFEAMHRHGVFHPRDGGTVPDLDGKLENWASRDSIQAALSRTVALLRAIRNKLAQLEESGDISLGPEGNGLSLLLGEDEEGNEGGGRVPFARLYMRNDGVRLVP</sequence>